<feature type="coiled-coil region" evidence="1">
    <location>
        <begin position="4"/>
        <end position="31"/>
    </location>
</feature>
<dbReference type="Gene3D" id="3.30.1310.10">
    <property type="entry name" value="Nucleoid-associated protein YbaB-like domain"/>
    <property type="match status" value="1"/>
</dbReference>
<dbReference type="GO" id="GO:0003677">
    <property type="term" value="F:DNA binding"/>
    <property type="evidence" value="ECO:0007669"/>
    <property type="project" value="InterPro"/>
</dbReference>
<reference evidence="2 3" key="1">
    <citation type="journal article" date="2019" name="Nat. Microbiol.">
        <title>Mediterranean grassland soil C-N compound turnover is dependent on rainfall and depth, and is mediated by genomically divergent microorganisms.</title>
        <authorList>
            <person name="Diamond S."/>
            <person name="Andeer P.F."/>
            <person name="Li Z."/>
            <person name="Crits-Christoph A."/>
            <person name="Burstein D."/>
            <person name="Anantharaman K."/>
            <person name="Lane K.R."/>
            <person name="Thomas B.C."/>
            <person name="Pan C."/>
            <person name="Northen T.R."/>
            <person name="Banfield J.F."/>
        </authorList>
    </citation>
    <scope>NUCLEOTIDE SEQUENCE [LARGE SCALE GENOMIC DNA]</scope>
    <source>
        <strain evidence="2">WS_6</strain>
    </source>
</reference>
<evidence type="ECO:0000256" key="1">
    <source>
        <dbReference type="SAM" id="Coils"/>
    </source>
</evidence>
<name>A0A538T7P2_UNCEI</name>
<proteinExistence type="predicted"/>
<evidence type="ECO:0008006" key="4">
    <source>
        <dbReference type="Google" id="ProtNLM"/>
    </source>
</evidence>
<dbReference type="Pfam" id="PF02575">
    <property type="entry name" value="YbaB_DNA_bd"/>
    <property type="match status" value="1"/>
</dbReference>
<dbReference type="Proteomes" id="UP000316852">
    <property type="component" value="Unassembled WGS sequence"/>
</dbReference>
<evidence type="ECO:0000313" key="3">
    <source>
        <dbReference type="Proteomes" id="UP000316852"/>
    </source>
</evidence>
<protein>
    <recommendedName>
        <fullName evidence="4">YbaB/EbfC family nucleoid-associated protein</fullName>
    </recommendedName>
</protein>
<sequence>MKNIQGMLQKAQALQARMTELQAELQGRERIGSSGQGRVKVTTNGAQDVIAISMITRMVEEEMKKVSGGPGLPPGLF</sequence>
<dbReference type="AlphaFoldDB" id="A0A538T7P2"/>
<organism evidence="2 3">
    <name type="scientific">Eiseniibacteriota bacterium</name>
    <dbReference type="NCBI Taxonomy" id="2212470"/>
    <lineage>
        <taxon>Bacteria</taxon>
        <taxon>Candidatus Eiseniibacteriota</taxon>
    </lineage>
</organism>
<dbReference type="SUPFAM" id="SSF82607">
    <property type="entry name" value="YbaB-like"/>
    <property type="match status" value="1"/>
</dbReference>
<dbReference type="InterPro" id="IPR004401">
    <property type="entry name" value="YbaB/EbfC"/>
</dbReference>
<keyword evidence="1" id="KW-0175">Coiled coil</keyword>
<dbReference type="EMBL" id="VBOW01000020">
    <property type="protein sequence ID" value="TMQ59639.1"/>
    <property type="molecule type" value="Genomic_DNA"/>
</dbReference>
<evidence type="ECO:0000313" key="2">
    <source>
        <dbReference type="EMBL" id="TMQ59639.1"/>
    </source>
</evidence>
<dbReference type="InterPro" id="IPR036894">
    <property type="entry name" value="YbaB-like_sf"/>
</dbReference>
<comment type="caution">
    <text evidence="2">The sequence shown here is derived from an EMBL/GenBank/DDBJ whole genome shotgun (WGS) entry which is preliminary data.</text>
</comment>
<accession>A0A538T7P2</accession>
<gene>
    <name evidence="2" type="ORF">E6K76_03875</name>
</gene>